<evidence type="ECO:0000313" key="2">
    <source>
        <dbReference type="EMBL" id="REG84045.1"/>
    </source>
</evidence>
<sequence>MIVTDRIAFLVEKLRLSPHPEGGFYSETYRSEERIPTDSGKRNLSTAIYFLLTSESVSKFHRIKSDELWFFHEGSNLTVHTLSGLGHQRLSLGPPSINGKAFPQHLVAANTIFGSSVDEPDSYALVSCVVSPGFDFADFELFGEKELAELFPNSSEIIKKLT</sequence>
<evidence type="ECO:0000259" key="1">
    <source>
        <dbReference type="Pfam" id="PF06172"/>
    </source>
</evidence>
<reference evidence="2 3" key="1">
    <citation type="submission" date="2018-08" db="EMBL/GenBank/DDBJ databases">
        <title>Genomic Encyclopedia of Archaeal and Bacterial Type Strains, Phase II (KMG-II): from individual species to whole genera.</title>
        <authorList>
            <person name="Goeker M."/>
        </authorList>
    </citation>
    <scope>NUCLEOTIDE SEQUENCE [LARGE SCALE GENOMIC DNA]</scope>
    <source>
        <strain evidence="2 3">DSM 15986</strain>
    </source>
</reference>
<dbReference type="SUPFAM" id="SSF51182">
    <property type="entry name" value="RmlC-like cupins"/>
    <property type="match status" value="1"/>
</dbReference>
<comment type="caution">
    <text evidence="2">The sequence shown here is derived from an EMBL/GenBank/DDBJ whole genome shotgun (WGS) entry which is preliminary data.</text>
</comment>
<proteinExistence type="predicted"/>
<dbReference type="OrthoDB" id="9798288at2"/>
<dbReference type="RefSeq" id="WP_086541658.1">
    <property type="nucleotide sequence ID" value="NZ_MSSW01000031.1"/>
</dbReference>
<dbReference type="Proteomes" id="UP000256405">
    <property type="component" value="Unassembled WGS sequence"/>
</dbReference>
<dbReference type="Gene3D" id="2.60.120.10">
    <property type="entry name" value="Jelly Rolls"/>
    <property type="match status" value="1"/>
</dbReference>
<accession>A0A3E0DRK6</accession>
<dbReference type="InterPro" id="IPR039935">
    <property type="entry name" value="YML079W-like"/>
</dbReference>
<dbReference type="PANTHER" id="PTHR33387">
    <property type="entry name" value="RMLC-LIKE JELLY ROLL FOLD PROTEIN"/>
    <property type="match status" value="1"/>
</dbReference>
<keyword evidence="3" id="KW-1185">Reference proteome</keyword>
<dbReference type="InterPro" id="IPR009327">
    <property type="entry name" value="Cupin_DUF985"/>
</dbReference>
<dbReference type="EMBL" id="QUNF01000016">
    <property type="protein sequence ID" value="REG84045.1"/>
    <property type="molecule type" value="Genomic_DNA"/>
</dbReference>
<evidence type="ECO:0000313" key="3">
    <source>
        <dbReference type="Proteomes" id="UP000256405"/>
    </source>
</evidence>
<name>A0A3E0DRK6_9BACT</name>
<dbReference type="InterPro" id="IPR011051">
    <property type="entry name" value="RmlC_Cupin_sf"/>
</dbReference>
<dbReference type="InterPro" id="IPR014710">
    <property type="entry name" value="RmlC-like_jellyroll"/>
</dbReference>
<gene>
    <name evidence="2" type="ORF">C8N25_116100</name>
</gene>
<dbReference type="AlphaFoldDB" id="A0A3E0DRK6"/>
<protein>
    <recommendedName>
        <fullName evidence="1">DUF985 domain-containing protein</fullName>
    </recommendedName>
</protein>
<feature type="domain" description="DUF985" evidence="1">
    <location>
        <begin position="10"/>
        <end position="142"/>
    </location>
</feature>
<dbReference type="CDD" id="cd06121">
    <property type="entry name" value="cupin_YML079wp"/>
    <property type="match status" value="1"/>
</dbReference>
<organism evidence="2 3">
    <name type="scientific">Algoriphagus antarcticus</name>
    <dbReference type="NCBI Taxonomy" id="238540"/>
    <lineage>
        <taxon>Bacteria</taxon>
        <taxon>Pseudomonadati</taxon>
        <taxon>Bacteroidota</taxon>
        <taxon>Cytophagia</taxon>
        <taxon>Cytophagales</taxon>
        <taxon>Cyclobacteriaceae</taxon>
        <taxon>Algoriphagus</taxon>
    </lineage>
</organism>
<dbReference type="PANTHER" id="PTHR33387:SF3">
    <property type="entry name" value="DUF985 DOMAIN-CONTAINING PROTEIN"/>
    <property type="match status" value="1"/>
</dbReference>
<dbReference type="Pfam" id="PF06172">
    <property type="entry name" value="Cupin_5"/>
    <property type="match status" value="1"/>
</dbReference>